<gene>
    <name evidence="2" type="primary">PHLDB1_3</name>
    <name evidence="2" type="ORF">EYF80_053867</name>
</gene>
<sequence>MDVAVELSPESSPESSPEPSPESSPELSPAPPVKQYSVPRCCMLCFGQSAFFRFNHPEEAFMMKSMMPQGGGVSTGDYRRRPGTEPFHRYIYTCIYSCSLWAEQQASVFYRWMFAQQ</sequence>
<dbReference type="PANTHER" id="PTHR12156:SF30">
    <property type="entry name" value="PLECKSTRIN HOMOLOGY-LIKE DOMAIN FAMILY B MEMBER 1 ISOFORM X1"/>
    <property type="match status" value="1"/>
</dbReference>
<dbReference type="EMBL" id="SRLO01001677">
    <property type="protein sequence ID" value="TNN35972.1"/>
    <property type="molecule type" value="Genomic_DNA"/>
</dbReference>
<dbReference type="GO" id="GO:0070507">
    <property type="term" value="P:regulation of microtubule cytoskeleton organization"/>
    <property type="evidence" value="ECO:0007669"/>
    <property type="project" value="TreeGrafter"/>
</dbReference>
<dbReference type="PANTHER" id="PTHR12156">
    <property type="entry name" value="PLECKSTRIN HOMOLOGY-LIKE DOMAIN, FAMILY B, MEMBER 3"/>
    <property type="match status" value="1"/>
</dbReference>
<evidence type="ECO:0000313" key="2">
    <source>
        <dbReference type="EMBL" id="TNN35972.1"/>
    </source>
</evidence>
<keyword evidence="3" id="KW-1185">Reference proteome</keyword>
<name>A0A4Z2F684_9TELE</name>
<feature type="region of interest" description="Disordered" evidence="1">
    <location>
        <begin position="1"/>
        <end position="33"/>
    </location>
</feature>
<feature type="compositionally biased region" description="Pro residues" evidence="1">
    <location>
        <begin position="16"/>
        <end position="32"/>
    </location>
</feature>
<reference evidence="2 3" key="1">
    <citation type="submission" date="2019-03" db="EMBL/GenBank/DDBJ databases">
        <title>First draft genome of Liparis tanakae, snailfish: a comprehensive survey of snailfish specific genes.</title>
        <authorList>
            <person name="Kim W."/>
            <person name="Song I."/>
            <person name="Jeong J.-H."/>
            <person name="Kim D."/>
            <person name="Kim S."/>
            <person name="Ryu S."/>
            <person name="Song J.Y."/>
            <person name="Lee S.K."/>
        </authorList>
    </citation>
    <scope>NUCLEOTIDE SEQUENCE [LARGE SCALE GENOMIC DNA]</scope>
    <source>
        <tissue evidence="2">Muscle</tissue>
    </source>
</reference>
<organism evidence="2 3">
    <name type="scientific">Liparis tanakae</name>
    <name type="common">Tanaka's snailfish</name>
    <dbReference type="NCBI Taxonomy" id="230148"/>
    <lineage>
        <taxon>Eukaryota</taxon>
        <taxon>Metazoa</taxon>
        <taxon>Chordata</taxon>
        <taxon>Craniata</taxon>
        <taxon>Vertebrata</taxon>
        <taxon>Euteleostomi</taxon>
        <taxon>Actinopterygii</taxon>
        <taxon>Neopterygii</taxon>
        <taxon>Teleostei</taxon>
        <taxon>Neoteleostei</taxon>
        <taxon>Acanthomorphata</taxon>
        <taxon>Eupercaria</taxon>
        <taxon>Perciformes</taxon>
        <taxon>Cottioidei</taxon>
        <taxon>Cottales</taxon>
        <taxon>Liparidae</taxon>
        <taxon>Liparis</taxon>
    </lineage>
</organism>
<evidence type="ECO:0000256" key="1">
    <source>
        <dbReference type="SAM" id="MobiDB-lite"/>
    </source>
</evidence>
<accession>A0A4Z2F684</accession>
<comment type="caution">
    <text evidence="2">The sequence shown here is derived from an EMBL/GenBank/DDBJ whole genome shotgun (WGS) entry which is preliminary data.</text>
</comment>
<dbReference type="Proteomes" id="UP000314294">
    <property type="component" value="Unassembled WGS sequence"/>
</dbReference>
<dbReference type="OrthoDB" id="6020705at2759"/>
<dbReference type="InterPro" id="IPR052212">
    <property type="entry name" value="PH-like_domain"/>
</dbReference>
<proteinExistence type="predicted"/>
<dbReference type="GO" id="GO:0045180">
    <property type="term" value="C:basal cortex"/>
    <property type="evidence" value="ECO:0007669"/>
    <property type="project" value="TreeGrafter"/>
</dbReference>
<protein>
    <submittedName>
        <fullName evidence="2">Pleckstrin y-like domain family B member 1</fullName>
    </submittedName>
</protein>
<evidence type="ECO:0000313" key="3">
    <source>
        <dbReference type="Proteomes" id="UP000314294"/>
    </source>
</evidence>
<feature type="compositionally biased region" description="Low complexity" evidence="1">
    <location>
        <begin position="1"/>
        <end position="15"/>
    </location>
</feature>
<dbReference type="AlphaFoldDB" id="A0A4Z2F684"/>